<evidence type="ECO:0000256" key="1">
    <source>
        <dbReference type="PIRNR" id="PIRNR028141"/>
    </source>
</evidence>
<gene>
    <name evidence="3" type="ORF">H9850_06465</name>
</gene>
<dbReference type="InterPro" id="IPR027021">
    <property type="entry name" value="C-di-GMP_BP_PA4608"/>
</dbReference>
<comment type="caution">
    <text evidence="3">The sequence shown here is derived from an EMBL/GenBank/DDBJ whole genome shotgun (WGS) entry which is preliminary data.</text>
</comment>
<evidence type="ECO:0000259" key="2">
    <source>
        <dbReference type="Pfam" id="PF07238"/>
    </source>
</evidence>
<keyword evidence="1" id="KW-0973">c-di-GMP</keyword>
<dbReference type="InterPro" id="IPR009875">
    <property type="entry name" value="PilZ_domain"/>
</dbReference>
<dbReference type="PIRSF" id="PIRSF028141">
    <property type="entry name" value="C-di-GMP_BP_PA4608"/>
    <property type="match status" value="1"/>
</dbReference>
<comment type="subunit">
    <text evidence="1">Monomer in both c-di-GMP-bound and free forms.</text>
</comment>
<evidence type="ECO:0000313" key="4">
    <source>
        <dbReference type="Proteomes" id="UP000886829"/>
    </source>
</evidence>
<dbReference type="GO" id="GO:0035438">
    <property type="term" value="F:cyclic-di-GMP binding"/>
    <property type="evidence" value="ECO:0007669"/>
    <property type="project" value="InterPro"/>
</dbReference>
<dbReference type="AlphaFoldDB" id="A0A9D2B0K1"/>
<reference evidence="3" key="2">
    <citation type="submission" date="2021-04" db="EMBL/GenBank/DDBJ databases">
        <authorList>
            <person name="Gilroy R."/>
        </authorList>
    </citation>
    <scope>NUCLEOTIDE SEQUENCE</scope>
    <source>
        <strain evidence="3">USASDec5-558</strain>
    </source>
</reference>
<accession>A0A9D2B0K1</accession>
<keyword evidence="1" id="KW-0547">Nucleotide-binding</keyword>
<dbReference type="EMBL" id="DXEV01000130">
    <property type="protein sequence ID" value="HIX57097.1"/>
    <property type="molecule type" value="Genomic_DNA"/>
</dbReference>
<proteinExistence type="predicted"/>
<dbReference type="SUPFAM" id="SSF141371">
    <property type="entry name" value="PilZ domain-like"/>
    <property type="match status" value="1"/>
</dbReference>
<protein>
    <recommendedName>
        <fullName evidence="1">Cyclic diguanosine monophosphate-binding protein</fullName>
        <shortName evidence="1">c-di-GMP-binding protein</shortName>
    </recommendedName>
    <alternativeName>
        <fullName evidence="1">Pilz domain-containing protein</fullName>
    </alternativeName>
</protein>
<name>A0A9D2B0K1_9GAMM</name>
<feature type="domain" description="PilZ" evidence="2">
    <location>
        <begin position="2"/>
        <end position="103"/>
    </location>
</feature>
<evidence type="ECO:0000313" key="3">
    <source>
        <dbReference type="EMBL" id="HIX57097.1"/>
    </source>
</evidence>
<dbReference type="Pfam" id="PF07238">
    <property type="entry name" value="PilZ"/>
    <property type="match status" value="1"/>
</dbReference>
<sequence length="124" mass="14203">MERRKYSRISLDLPGVLESEVQRKNYIVHVRDVSLKGAFVELANFEEDPHIFSGQRYTLVIQLQATTKIVMKMTCRHVSGKSLGLECNHVDPESISHLKRLVEMNIGRSDVLNRELNVLIKAQS</sequence>
<organism evidence="3 4">
    <name type="scientific">Candidatus Anaerobiospirillum pullistercoris</name>
    <dbReference type="NCBI Taxonomy" id="2838452"/>
    <lineage>
        <taxon>Bacteria</taxon>
        <taxon>Pseudomonadati</taxon>
        <taxon>Pseudomonadota</taxon>
        <taxon>Gammaproteobacteria</taxon>
        <taxon>Aeromonadales</taxon>
        <taxon>Succinivibrionaceae</taxon>
        <taxon>Anaerobiospirillum</taxon>
    </lineage>
</organism>
<dbReference type="Gene3D" id="2.40.10.220">
    <property type="entry name" value="predicted glycosyltransferase like domains"/>
    <property type="match status" value="1"/>
</dbReference>
<dbReference type="Proteomes" id="UP000886829">
    <property type="component" value="Unassembled WGS sequence"/>
</dbReference>
<comment type="function">
    <text evidence="1">Binds the second messenger bis-(3'-5') cyclic dimeric guanosine monophosphate (c-di-GMP). Can bind two c-di-GMP molecules per monomer. May play a role in bacterial second-messenger regulated processes. Binding to c-di-GMP induces a conformational change of the C- and N-termini resulting in the exposure of a highly negative surface on one side of the protein to a possible effector protein.</text>
</comment>
<reference evidence="3" key="1">
    <citation type="journal article" date="2021" name="PeerJ">
        <title>Extensive microbial diversity within the chicken gut microbiome revealed by metagenomics and culture.</title>
        <authorList>
            <person name="Gilroy R."/>
            <person name="Ravi A."/>
            <person name="Getino M."/>
            <person name="Pursley I."/>
            <person name="Horton D.L."/>
            <person name="Alikhan N.F."/>
            <person name="Baker D."/>
            <person name="Gharbi K."/>
            <person name="Hall N."/>
            <person name="Watson M."/>
            <person name="Adriaenssens E.M."/>
            <person name="Foster-Nyarko E."/>
            <person name="Jarju S."/>
            <person name="Secka A."/>
            <person name="Antonio M."/>
            <person name="Oren A."/>
            <person name="Chaudhuri R.R."/>
            <person name="La Ragione R."/>
            <person name="Hildebrand F."/>
            <person name="Pallen M.J."/>
        </authorList>
    </citation>
    <scope>NUCLEOTIDE SEQUENCE</scope>
    <source>
        <strain evidence="3">USASDec5-558</strain>
    </source>
</reference>